<reference evidence="4" key="1">
    <citation type="submission" date="2018-06" db="EMBL/GenBank/DDBJ databases">
        <title>Genome assembly of Danube salmon.</title>
        <authorList>
            <person name="Macqueen D.J."/>
            <person name="Gundappa M.K."/>
        </authorList>
    </citation>
    <scope>NUCLEOTIDE SEQUENCE [LARGE SCALE GENOMIC DNA]</scope>
</reference>
<dbReference type="Proteomes" id="UP000314982">
    <property type="component" value="Unassembled WGS sequence"/>
</dbReference>
<dbReference type="AlphaFoldDB" id="A0A4W5QPR2"/>
<organism evidence="3 4">
    <name type="scientific">Hucho hucho</name>
    <name type="common">huchen</name>
    <dbReference type="NCBI Taxonomy" id="62062"/>
    <lineage>
        <taxon>Eukaryota</taxon>
        <taxon>Metazoa</taxon>
        <taxon>Chordata</taxon>
        <taxon>Craniata</taxon>
        <taxon>Vertebrata</taxon>
        <taxon>Euteleostomi</taxon>
        <taxon>Actinopterygii</taxon>
        <taxon>Neopterygii</taxon>
        <taxon>Teleostei</taxon>
        <taxon>Protacanthopterygii</taxon>
        <taxon>Salmoniformes</taxon>
        <taxon>Salmonidae</taxon>
        <taxon>Salmoninae</taxon>
        <taxon>Hucho</taxon>
    </lineage>
</organism>
<protein>
    <submittedName>
        <fullName evidence="3">Uncharacterized protein</fullName>
    </submittedName>
</protein>
<evidence type="ECO:0000313" key="4">
    <source>
        <dbReference type="Proteomes" id="UP000314982"/>
    </source>
</evidence>
<feature type="compositionally biased region" description="Low complexity" evidence="1">
    <location>
        <begin position="188"/>
        <end position="209"/>
    </location>
</feature>
<feature type="chain" id="PRO_5021229450" evidence="2">
    <location>
        <begin position="23"/>
        <end position="440"/>
    </location>
</feature>
<feature type="region of interest" description="Disordered" evidence="1">
    <location>
        <begin position="179"/>
        <end position="214"/>
    </location>
</feature>
<dbReference type="Ensembl" id="ENSHHUT00000082252.1">
    <property type="protein sequence ID" value="ENSHHUP00000079686.1"/>
    <property type="gene ID" value="ENSHHUG00000046449.1"/>
</dbReference>
<evidence type="ECO:0000256" key="1">
    <source>
        <dbReference type="SAM" id="MobiDB-lite"/>
    </source>
</evidence>
<keyword evidence="2" id="KW-0732">Signal</keyword>
<keyword evidence="4" id="KW-1185">Reference proteome</keyword>
<name>A0A4W5QPR2_9TELE</name>
<reference evidence="3" key="3">
    <citation type="submission" date="2025-09" db="UniProtKB">
        <authorList>
            <consortium name="Ensembl"/>
        </authorList>
    </citation>
    <scope>IDENTIFICATION</scope>
</reference>
<sequence length="440" mass="47592">MCVVILLCAFILKNLRVPKSKGSGQGSSPAVMHLNPNLRLEPELDTNPGLGLFLSPSASPHSPSPDAEYDKLLDVEAVPMPDGQLCLLALPPECSQREGQAAMPYLKLFCCYITDRKGVVSGILLVTSNKIFFDPCKTHQLVMEHGCEEYLLSCSVDSLDSVSFYSDISHVHFNSSTHRWKGTKKTQKTGSKTGKTLQQGGRQSSSSPQHKGETVPVLVSAATSELRSALALSLVQGAAEEESSSDMTQVEKQLEGKGSPLEELVVQSSGAVLSSAATFRCGGQAAAGTGNLVRMEPVDREGTEKEQSVRNRTPGLSRPSGTFGCLMFVRLRLQGSTGKKGVAAGLQLGTTKTLPRRDAWFAFSQESSDELYAYLSHWRPDLCKLEGGSEEGESDKDEFVLVENGEEEEEVSKNHGRTGEDWEVSLYIKVIEESPKVCSG</sequence>
<evidence type="ECO:0000256" key="2">
    <source>
        <dbReference type="SAM" id="SignalP"/>
    </source>
</evidence>
<reference evidence="3" key="2">
    <citation type="submission" date="2025-08" db="UniProtKB">
        <authorList>
            <consortium name="Ensembl"/>
        </authorList>
    </citation>
    <scope>IDENTIFICATION</scope>
</reference>
<evidence type="ECO:0000313" key="3">
    <source>
        <dbReference type="Ensembl" id="ENSHHUP00000079686.1"/>
    </source>
</evidence>
<dbReference type="STRING" id="62062.ENSHHUP00000079686"/>
<accession>A0A4W5QPR2</accession>
<feature type="signal peptide" evidence="2">
    <location>
        <begin position="1"/>
        <end position="22"/>
    </location>
</feature>
<dbReference type="GeneTree" id="ENSGT00940000181185"/>
<proteinExistence type="predicted"/>